<accession>A0A1J4JAQ7</accession>
<keyword evidence="3 6" id="KW-0812">Transmembrane</keyword>
<gene>
    <name evidence="7" type="ORF">TRFO_10888</name>
</gene>
<evidence type="ECO:0000256" key="1">
    <source>
        <dbReference type="ARBA" id="ARBA00004141"/>
    </source>
</evidence>
<feature type="transmembrane region" description="Helical" evidence="6">
    <location>
        <begin position="42"/>
        <end position="61"/>
    </location>
</feature>
<keyword evidence="4 6" id="KW-1133">Transmembrane helix</keyword>
<comment type="subcellular location">
    <subcellularLocation>
        <location evidence="1">Membrane</location>
        <topology evidence="1">Multi-pass membrane protein</topology>
    </subcellularLocation>
</comment>
<feature type="transmembrane region" description="Helical" evidence="6">
    <location>
        <begin position="96"/>
        <end position="116"/>
    </location>
</feature>
<comment type="caution">
    <text evidence="7">The sequence shown here is derived from an EMBL/GenBank/DDBJ whole genome shotgun (WGS) entry which is preliminary data.</text>
</comment>
<evidence type="ECO:0000313" key="8">
    <source>
        <dbReference type="Proteomes" id="UP000179807"/>
    </source>
</evidence>
<dbReference type="Proteomes" id="UP000179807">
    <property type="component" value="Unassembled WGS sequence"/>
</dbReference>
<evidence type="ECO:0000313" key="7">
    <source>
        <dbReference type="EMBL" id="OHS94739.1"/>
    </source>
</evidence>
<keyword evidence="8" id="KW-1185">Reference proteome</keyword>
<dbReference type="Pfam" id="PF04148">
    <property type="entry name" value="Erv26"/>
    <property type="match status" value="1"/>
</dbReference>
<dbReference type="GO" id="GO:0097020">
    <property type="term" value="F:COPII receptor activity"/>
    <property type="evidence" value="ECO:0007669"/>
    <property type="project" value="InterPro"/>
</dbReference>
<organism evidence="7 8">
    <name type="scientific">Tritrichomonas foetus</name>
    <dbReference type="NCBI Taxonomy" id="1144522"/>
    <lineage>
        <taxon>Eukaryota</taxon>
        <taxon>Metamonada</taxon>
        <taxon>Parabasalia</taxon>
        <taxon>Tritrichomonadida</taxon>
        <taxon>Tritrichomonadidae</taxon>
        <taxon>Tritrichomonas</taxon>
    </lineage>
</organism>
<evidence type="ECO:0000256" key="3">
    <source>
        <dbReference type="ARBA" id="ARBA00022692"/>
    </source>
</evidence>
<dbReference type="AlphaFoldDB" id="A0A1J4JAQ7"/>
<comment type="similarity">
    <text evidence="2">Belongs to the SVP26 family.</text>
</comment>
<proteinExistence type="inferred from homology"/>
<evidence type="ECO:0000256" key="2">
    <source>
        <dbReference type="ARBA" id="ARBA00008096"/>
    </source>
</evidence>
<protein>
    <submittedName>
        <fullName evidence="7">Uncharacterized protein</fullName>
    </submittedName>
</protein>
<sequence length="190" mass="21839">MLDIFLGIFEFMLAILAIFGFIATTIYYGMTFIEERINSIRTFLKIFCWTVVSLCLLMPFAGFPNHIFFLTLASHGIWLFFLYTSYPFIYIGRPDFLCGLLLSVLSNVSFLIFVLSDLDLNFATTIGFFIVFVWGAPSIFVTSLAAAEDDFTNESRRNNRKVPRNAWASTFARAIEWARSKMPHRGNKQE</sequence>
<dbReference type="GO" id="GO:0030134">
    <property type="term" value="C:COPII-coated ER to Golgi transport vesicle"/>
    <property type="evidence" value="ECO:0007669"/>
    <property type="project" value="TreeGrafter"/>
</dbReference>
<dbReference type="InterPro" id="IPR007277">
    <property type="entry name" value="Svp26/Tex261"/>
</dbReference>
<dbReference type="GO" id="GO:0000139">
    <property type="term" value="C:Golgi membrane"/>
    <property type="evidence" value="ECO:0007669"/>
    <property type="project" value="TreeGrafter"/>
</dbReference>
<feature type="transmembrane region" description="Helical" evidence="6">
    <location>
        <begin position="122"/>
        <end position="147"/>
    </location>
</feature>
<dbReference type="RefSeq" id="XP_068347876.1">
    <property type="nucleotide sequence ID" value="XM_068495718.1"/>
</dbReference>
<evidence type="ECO:0000256" key="6">
    <source>
        <dbReference type="SAM" id="Phobius"/>
    </source>
</evidence>
<reference evidence="7" key="1">
    <citation type="submission" date="2016-10" db="EMBL/GenBank/DDBJ databases">
        <authorList>
            <person name="Benchimol M."/>
            <person name="Almeida L.G."/>
            <person name="Vasconcelos A.T."/>
            <person name="Perreira-Neves A."/>
            <person name="Rosa I.A."/>
            <person name="Tasca T."/>
            <person name="Bogo M.R."/>
            <person name="de Souza W."/>
        </authorList>
    </citation>
    <scope>NUCLEOTIDE SEQUENCE [LARGE SCALE GENOMIC DNA]</scope>
    <source>
        <strain evidence="7">K</strain>
    </source>
</reference>
<feature type="transmembrane region" description="Helical" evidence="6">
    <location>
        <begin position="6"/>
        <end position="30"/>
    </location>
</feature>
<name>A0A1J4JAQ7_9EUKA</name>
<evidence type="ECO:0000256" key="4">
    <source>
        <dbReference type="ARBA" id="ARBA00022989"/>
    </source>
</evidence>
<dbReference type="PANTHER" id="PTHR13144">
    <property type="entry name" value="TEX261 PROTEIN"/>
    <property type="match status" value="1"/>
</dbReference>
<dbReference type="GO" id="GO:0006888">
    <property type="term" value="P:endoplasmic reticulum to Golgi vesicle-mediated transport"/>
    <property type="evidence" value="ECO:0007669"/>
    <property type="project" value="InterPro"/>
</dbReference>
<dbReference type="PANTHER" id="PTHR13144:SF0">
    <property type="entry name" value="PROTEIN TEX261"/>
    <property type="match status" value="1"/>
</dbReference>
<evidence type="ECO:0000256" key="5">
    <source>
        <dbReference type="ARBA" id="ARBA00023136"/>
    </source>
</evidence>
<feature type="transmembrane region" description="Helical" evidence="6">
    <location>
        <begin position="67"/>
        <end position="89"/>
    </location>
</feature>
<dbReference type="VEuPathDB" id="TrichDB:TRFO_10888"/>
<dbReference type="GO" id="GO:0005789">
    <property type="term" value="C:endoplasmic reticulum membrane"/>
    <property type="evidence" value="ECO:0007669"/>
    <property type="project" value="TreeGrafter"/>
</dbReference>
<keyword evidence="5 6" id="KW-0472">Membrane</keyword>
<dbReference type="EMBL" id="MLAK01001293">
    <property type="protein sequence ID" value="OHS94739.1"/>
    <property type="molecule type" value="Genomic_DNA"/>
</dbReference>
<dbReference type="GeneID" id="94830422"/>